<evidence type="ECO:0000313" key="2">
    <source>
        <dbReference type="Proteomes" id="UP000708208"/>
    </source>
</evidence>
<evidence type="ECO:0000313" key="1">
    <source>
        <dbReference type="EMBL" id="CAG7825210.1"/>
    </source>
</evidence>
<organism evidence="1 2">
    <name type="scientific">Allacma fusca</name>
    <dbReference type="NCBI Taxonomy" id="39272"/>
    <lineage>
        <taxon>Eukaryota</taxon>
        <taxon>Metazoa</taxon>
        <taxon>Ecdysozoa</taxon>
        <taxon>Arthropoda</taxon>
        <taxon>Hexapoda</taxon>
        <taxon>Collembola</taxon>
        <taxon>Symphypleona</taxon>
        <taxon>Sminthuridae</taxon>
        <taxon>Allacma</taxon>
    </lineage>
</organism>
<dbReference type="EMBL" id="CAJVCH010535432">
    <property type="protein sequence ID" value="CAG7825210.1"/>
    <property type="molecule type" value="Genomic_DNA"/>
</dbReference>
<keyword evidence="2" id="KW-1185">Reference proteome</keyword>
<protein>
    <submittedName>
        <fullName evidence="1">Uncharacterized protein</fullName>
    </submittedName>
</protein>
<sequence length="111" mass="12732">MFDGSTKCNWPEEITDRVKLNNLIQKASDPSDHPRIVWKPHACEIILGTDFIHAKKGTEKAAKHKTSEFELTNIEVTDLPTRVLRNQIQKQVYKIRNISRPLETSENHLGA</sequence>
<feature type="non-terminal residue" evidence="1">
    <location>
        <position position="1"/>
    </location>
</feature>
<reference evidence="1" key="1">
    <citation type="submission" date="2021-06" db="EMBL/GenBank/DDBJ databases">
        <authorList>
            <person name="Hodson N. C."/>
            <person name="Mongue J. A."/>
            <person name="Jaron S. K."/>
        </authorList>
    </citation>
    <scope>NUCLEOTIDE SEQUENCE</scope>
</reference>
<comment type="caution">
    <text evidence="1">The sequence shown here is derived from an EMBL/GenBank/DDBJ whole genome shotgun (WGS) entry which is preliminary data.</text>
</comment>
<gene>
    <name evidence="1" type="ORF">AFUS01_LOCUS35334</name>
</gene>
<proteinExistence type="predicted"/>
<name>A0A8J2PX64_9HEXA</name>
<dbReference type="AlphaFoldDB" id="A0A8J2PX64"/>
<accession>A0A8J2PX64</accession>
<dbReference type="Proteomes" id="UP000708208">
    <property type="component" value="Unassembled WGS sequence"/>
</dbReference>